<dbReference type="Proteomes" id="UP000694941">
    <property type="component" value="Unplaced"/>
</dbReference>
<evidence type="ECO:0000256" key="4">
    <source>
        <dbReference type="ARBA" id="ARBA00022537"/>
    </source>
</evidence>
<feature type="non-terminal residue" evidence="12">
    <location>
        <position position="561"/>
    </location>
</feature>
<dbReference type="CDD" id="cd00024">
    <property type="entry name" value="CD_CSD"/>
    <property type="match status" value="1"/>
</dbReference>
<evidence type="ECO:0000259" key="10">
    <source>
        <dbReference type="PROSITE" id="PS50013"/>
    </source>
</evidence>
<keyword evidence="4" id="KW-1052">Target cell membrane</keyword>
<evidence type="ECO:0000313" key="11">
    <source>
        <dbReference type="Proteomes" id="UP000694941"/>
    </source>
</evidence>
<dbReference type="InterPro" id="IPR023779">
    <property type="entry name" value="Chromodomain_CS"/>
</dbReference>
<feature type="compositionally biased region" description="Basic residues" evidence="9">
    <location>
        <begin position="71"/>
        <end position="85"/>
    </location>
</feature>
<dbReference type="RefSeq" id="XP_013788569.1">
    <property type="nucleotide sequence ID" value="XM_013933115.1"/>
</dbReference>
<evidence type="ECO:0000256" key="2">
    <source>
        <dbReference type="ARBA" id="ARBA00004175"/>
    </source>
</evidence>
<keyword evidence="8" id="KW-0040">ANK repeat</keyword>
<evidence type="ECO:0000256" key="3">
    <source>
        <dbReference type="ARBA" id="ARBA00022483"/>
    </source>
</evidence>
<feature type="compositionally biased region" description="Basic and acidic residues" evidence="9">
    <location>
        <begin position="344"/>
        <end position="355"/>
    </location>
</feature>
<dbReference type="InterPro" id="IPR000953">
    <property type="entry name" value="Chromo/chromo_shadow_dom"/>
</dbReference>
<feature type="repeat" description="ANK" evidence="8">
    <location>
        <begin position="517"/>
        <end position="549"/>
    </location>
</feature>
<feature type="region of interest" description="Disordered" evidence="9">
    <location>
        <begin position="71"/>
        <end position="111"/>
    </location>
</feature>
<feature type="compositionally biased region" description="Basic and acidic residues" evidence="9">
    <location>
        <begin position="86"/>
        <end position="96"/>
    </location>
</feature>
<keyword evidence="5" id="KW-0638">Presynaptic neurotoxin</keyword>
<feature type="region of interest" description="Disordered" evidence="9">
    <location>
        <begin position="148"/>
        <end position="205"/>
    </location>
</feature>
<dbReference type="Gene3D" id="1.25.40.20">
    <property type="entry name" value="Ankyrin repeat-containing domain"/>
    <property type="match status" value="1"/>
</dbReference>
<evidence type="ECO:0000256" key="1">
    <source>
        <dbReference type="ARBA" id="ARBA00004123"/>
    </source>
</evidence>
<keyword evidence="5" id="KW-0528">Neurotoxin</keyword>
<keyword evidence="7" id="KW-0472">Membrane</keyword>
<dbReference type="Pfam" id="PF12796">
    <property type="entry name" value="Ank_2"/>
    <property type="match status" value="1"/>
</dbReference>
<keyword evidence="3" id="KW-0268">Exocytosis</keyword>
<protein>
    <submittedName>
        <fullName evidence="12">M-phase phosphoprotein 8-like</fullName>
    </submittedName>
</protein>
<dbReference type="SMART" id="SM00298">
    <property type="entry name" value="CHROMO"/>
    <property type="match status" value="1"/>
</dbReference>
<reference evidence="12" key="1">
    <citation type="submission" date="2025-08" db="UniProtKB">
        <authorList>
            <consortium name="RefSeq"/>
        </authorList>
    </citation>
    <scope>IDENTIFICATION</scope>
    <source>
        <tissue evidence="12">Muscle</tissue>
    </source>
</reference>
<sequence>MEHIGLQQIFEDENVFEVEAIVGRKKVNGKWLYRVRWKGYSAHHDTWEPRENLLTCEDMIEDYAEKIQKKASKRKAKVTSAKRKVEKKENYDKIETNDSEPQPSEMKSGHGLKDSFWKDLEEGKINVFESDLYSRVKARPKPVKSFIESGLSQGSAKKKNTDTSKKRSFDQDRVKSKRFELQDNEKLSKQSDGYDEYKCNSGSATQEQDGDFAHKIILSKKSCQTTKNSMNTEGVYQAKEGSTKISLKQGLSGYYEVSKITNSYEQSLPFTRESKLVSTQVQDQLNANDAQPVTKESLNASCSVPSVTTSTENKVKKNLDNVQDNGSITPVSAPSRSPLQKNVKTCDNESMESNKKNKIQGEASHNLHSPSQKSILSHVSVSQPSAGTKPTPLNGVDRNHGTTDVTVKDASSVMLKLEDPENKKIISRALQKATLVQSSHLSGKSDGTDVKEKAQFLIHLDDYSADDWARKKSLMICPPLDISQNELREAVKAGDYNTVKRALNGSRQYDLELPEVNGMTLVMTAAARGYTSITEVLATSGANINAQSKNGLTPLMFACIK</sequence>
<accession>A0ABM1BTX1</accession>
<name>A0ABM1BTX1_LIMPO</name>
<feature type="compositionally biased region" description="Polar residues" evidence="9">
    <location>
        <begin position="320"/>
        <end position="343"/>
    </location>
</feature>
<dbReference type="SUPFAM" id="SSF48403">
    <property type="entry name" value="Ankyrin repeat"/>
    <property type="match status" value="1"/>
</dbReference>
<feature type="compositionally biased region" description="Polar residues" evidence="9">
    <location>
        <begin position="366"/>
        <end position="388"/>
    </location>
</feature>
<dbReference type="PROSITE" id="PS50297">
    <property type="entry name" value="ANK_REP_REGION"/>
    <property type="match status" value="1"/>
</dbReference>
<dbReference type="Gene3D" id="2.40.50.40">
    <property type="match status" value="1"/>
</dbReference>
<keyword evidence="6" id="KW-0539">Nucleus</keyword>
<evidence type="ECO:0000256" key="7">
    <source>
        <dbReference type="ARBA" id="ARBA00023298"/>
    </source>
</evidence>
<feature type="domain" description="Chromo" evidence="10">
    <location>
        <begin position="16"/>
        <end position="75"/>
    </location>
</feature>
<dbReference type="InterPro" id="IPR016197">
    <property type="entry name" value="Chromo-like_dom_sf"/>
</dbReference>
<dbReference type="PANTHER" id="PTHR22812">
    <property type="entry name" value="CHROMOBOX PROTEIN"/>
    <property type="match status" value="1"/>
</dbReference>
<dbReference type="Pfam" id="PF00385">
    <property type="entry name" value="Chromo"/>
    <property type="match status" value="1"/>
</dbReference>
<keyword evidence="7" id="KW-1053">Target membrane</keyword>
<evidence type="ECO:0000256" key="9">
    <source>
        <dbReference type="SAM" id="MobiDB-lite"/>
    </source>
</evidence>
<gene>
    <name evidence="12" type="primary">LOC106472464</name>
</gene>
<dbReference type="InterPro" id="IPR051219">
    <property type="entry name" value="Heterochromatin_chromo-domain"/>
</dbReference>
<keyword evidence="5" id="KW-0800">Toxin</keyword>
<organism evidence="11 12">
    <name type="scientific">Limulus polyphemus</name>
    <name type="common">Atlantic horseshoe crab</name>
    <dbReference type="NCBI Taxonomy" id="6850"/>
    <lineage>
        <taxon>Eukaryota</taxon>
        <taxon>Metazoa</taxon>
        <taxon>Ecdysozoa</taxon>
        <taxon>Arthropoda</taxon>
        <taxon>Chelicerata</taxon>
        <taxon>Merostomata</taxon>
        <taxon>Xiphosura</taxon>
        <taxon>Limulidae</taxon>
        <taxon>Limulus</taxon>
    </lineage>
</organism>
<feature type="compositionally biased region" description="Polar residues" evidence="9">
    <location>
        <begin position="288"/>
        <end position="312"/>
    </location>
</feature>
<dbReference type="SUPFAM" id="SSF54160">
    <property type="entry name" value="Chromo domain-like"/>
    <property type="match status" value="1"/>
</dbReference>
<dbReference type="PROSITE" id="PS50013">
    <property type="entry name" value="CHROMO_2"/>
    <property type="match status" value="1"/>
</dbReference>
<dbReference type="InterPro" id="IPR002110">
    <property type="entry name" value="Ankyrin_rpt"/>
</dbReference>
<dbReference type="PROSITE" id="PS00598">
    <property type="entry name" value="CHROMO_1"/>
    <property type="match status" value="1"/>
</dbReference>
<dbReference type="InterPro" id="IPR036770">
    <property type="entry name" value="Ankyrin_rpt-contain_sf"/>
</dbReference>
<evidence type="ECO:0000256" key="5">
    <source>
        <dbReference type="ARBA" id="ARBA00023028"/>
    </source>
</evidence>
<evidence type="ECO:0000256" key="6">
    <source>
        <dbReference type="ARBA" id="ARBA00023242"/>
    </source>
</evidence>
<evidence type="ECO:0000256" key="8">
    <source>
        <dbReference type="PROSITE-ProRule" id="PRU00023"/>
    </source>
</evidence>
<keyword evidence="11" id="KW-1185">Reference proteome</keyword>
<evidence type="ECO:0000313" key="12">
    <source>
        <dbReference type="RefSeq" id="XP_013788569.1"/>
    </source>
</evidence>
<dbReference type="GeneID" id="106472464"/>
<proteinExistence type="predicted"/>
<dbReference type="InterPro" id="IPR023780">
    <property type="entry name" value="Chromo_domain"/>
</dbReference>
<feature type="compositionally biased region" description="Basic and acidic residues" evidence="9">
    <location>
        <begin position="159"/>
        <end position="189"/>
    </location>
</feature>
<dbReference type="PROSITE" id="PS50088">
    <property type="entry name" value="ANK_REPEAT"/>
    <property type="match status" value="1"/>
</dbReference>
<feature type="region of interest" description="Disordered" evidence="9">
    <location>
        <begin position="288"/>
        <end position="403"/>
    </location>
</feature>
<comment type="subcellular location">
    <subcellularLocation>
        <location evidence="1">Nucleus</location>
    </subcellularLocation>
    <subcellularLocation>
        <location evidence="2">Target cell membrane</location>
    </subcellularLocation>
</comment>